<dbReference type="Pfam" id="PF00295">
    <property type="entry name" value="Glyco_hydro_28"/>
    <property type="match status" value="1"/>
</dbReference>
<dbReference type="RefSeq" id="WP_090600459.1">
    <property type="nucleotide sequence ID" value="NZ_FNCS01000037.1"/>
</dbReference>
<dbReference type="Proteomes" id="UP000199495">
    <property type="component" value="Unassembled WGS sequence"/>
</dbReference>
<protein>
    <submittedName>
        <fullName evidence="5">Polygalacturonase</fullName>
    </submittedName>
</protein>
<dbReference type="InterPro" id="IPR011050">
    <property type="entry name" value="Pectin_lyase_fold/virulence"/>
</dbReference>
<keyword evidence="2 4" id="KW-0378">Hydrolase</keyword>
<dbReference type="InterPro" id="IPR012334">
    <property type="entry name" value="Pectin_lyas_fold"/>
</dbReference>
<keyword evidence="6" id="KW-1185">Reference proteome</keyword>
<dbReference type="STRING" id="440168.SAMN04487974_1377"/>
<evidence type="ECO:0000256" key="3">
    <source>
        <dbReference type="ARBA" id="ARBA00023295"/>
    </source>
</evidence>
<dbReference type="Gene3D" id="2.160.20.10">
    <property type="entry name" value="Single-stranded right-handed beta-helix, Pectin lyase-like"/>
    <property type="match status" value="1"/>
</dbReference>
<dbReference type="SMART" id="SM00710">
    <property type="entry name" value="PbH1"/>
    <property type="match status" value="5"/>
</dbReference>
<name>A0A1G8AQG8_9HYPH</name>
<evidence type="ECO:0000256" key="1">
    <source>
        <dbReference type="ARBA" id="ARBA00008834"/>
    </source>
</evidence>
<evidence type="ECO:0000256" key="4">
    <source>
        <dbReference type="RuleBase" id="RU361169"/>
    </source>
</evidence>
<dbReference type="PROSITE" id="PS00502">
    <property type="entry name" value="POLYGALACTURONASE"/>
    <property type="match status" value="1"/>
</dbReference>
<dbReference type="InterPro" id="IPR000743">
    <property type="entry name" value="Glyco_hydro_28"/>
</dbReference>
<reference evidence="5 6" key="1">
    <citation type="submission" date="2016-10" db="EMBL/GenBank/DDBJ databases">
        <authorList>
            <person name="de Groot N.N."/>
        </authorList>
    </citation>
    <scope>NUCLEOTIDE SEQUENCE [LARGE SCALE GENOMIC DNA]</scope>
    <source>
        <strain evidence="5 6">CGMCC 1.10267</strain>
    </source>
</reference>
<sequence length="507" mass="54185">MTTPTPKILVLTPRTASIELAGTTARDRLDTPLRFVLSADGTTVTDGMLDRPVLTLENLVPDTAYTLAIETAPDLPIATPTEPAFIDITDYDASEAAENNAPAFAAAIAAAPDGATLYVPPGIWRTAPVFLKSRINLWLPEGAIVTGLADRSVYPILDAFTPDGREQASWEGVPANCYASLITAIDADHVTISGKGTLDGAGAESDWWSWPKETRDNARRPRTIFANRCTHFAMAGITVRNSPSWTIHPIDCASLTFADLRIENPPNSPNTDGLNPESSTDVEIVGVRFSVGDDCIAIKAGKIWPDGTVPAPTRNVSVRHCHMERGHGGLVIGSEMSGSVTDVTIENCTMIDTDRGLRIKTRRGRGGKVARIAMRNCLLDGVRTAFVVNAHYFCDPDGKSDAVQNRAPAPVTDKTPHIVDISFTDIEARNVHHALVYVLGLAEAPVTGLTVSDVAVSFAPEAVADVPDMALGLPAMRHAETRFENTTDPQISGITRIAAPRAGQESA</sequence>
<dbReference type="InterPro" id="IPR051801">
    <property type="entry name" value="GH28_Enzymes"/>
</dbReference>
<evidence type="ECO:0000313" key="6">
    <source>
        <dbReference type="Proteomes" id="UP000199495"/>
    </source>
</evidence>
<dbReference type="EMBL" id="FNCS01000037">
    <property type="protein sequence ID" value="SDH23302.1"/>
    <property type="molecule type" value="Genomic_DNA"/>
</dbReference>
<dbReference type="AlphaFoldDB" id="A0A1G8AQG8"/>
<dbReference type="GO" id="GO:0004650">
    <property type="term" value="F:polygalacturonase activity"/>
    <property type="evidence" value="ECO:0007669"/>
    <property type="project" value="InterPro"/>
</dbReference>
<evidence type="ECO:0000313" key="5">
    <source>
        <dbReference type="EMBL" id="SDH23302.1"/>
    </source>
</evidence>
<evidence type="ECO:0000256" key="2">
    <source>
        <dbReference type="ARBA" id="ARBA00022801"/>
    </source>
</evidence>
<organism evidence="5 6">
    <name type="scientific">Pelagibacterium luteolum</name>
    <dbReference type="NCBI Taxonomy" id="440168"/>
    <lineage>
        <taxon>Bacteria</taxon>
        <taxon>Pseudomonadati</taxon>
        <taxon>Pseudomonadota</taxon>
        <taxon>Alphaproteobacteria</taxon>
        <taxon>Hyphomicrobiales</taxon>
        <taxon>Devosiaceae</taxon>
        <taxon>Pelagibacterium</taxon>
    </lineage>
</organism>
<gene>
    <name evidence="5" type="ORF">SAMN04487974_1377</name>
</gene>
<keyword evidence="3 4" id="KW-0326">Glycosidase</keyword>
<dbReference type="GO" id="GO:0005975">
    <property type="term" value="P:carbohydrate metabolic process"/>
    <property type="evidence" value="ECO:0007669"/>
    <property type="project" value="InterPro"/>
</dbReference>
<dbReference type="PANTHER" id="PTHR31339">
    <property type="entry name" value="PECTIN LYASE-RELATED"/>
    <property type="match status" value="1"/>
</dbReference>
<dbReference type="OrthoDB" id="9795222at2"/>
<comment type="similarity">
    <text evidence="1 4">Belongs to the glycosyl hydrolase 28 family.</text>
</comment>
<proteinExistence type="inferred from homology"/>
<accession>A0A1G8AQG8</accession>
<dbReference type="PANTHER" id="PTHR31339:SF9">
    <property type="entry name" value="PLASMIN AND FIBRONECTIN-BINDING PROTEIN A"/>
    <property type="match status" value="1"/>
</dbReference>
<dbReference type="SUPFAM" id="SSF51126">
    <property type="entry name" value="Pectin lyase-like"/>
    <property type="match status" value="1"/>
</dbReference>
<dbReference type="InterPro" id="IPR006626">
    <property type="entry name" value="PbH1"/>
</dbReference>